<reference evidence="8 9" key="1">
    <citation type="submission" date="2012-02" db="EMBL/GenBank/DDBJ databases">
        <title>The Genome Sequence of Bacteroides nordii CL02T12C05.</title>
        <authorList>
            <consortium name="The Broad Institute Genome Sequencing Platform"/>
            <person name="Earl A."/>
            <person name="Ward D."/>
            <person name="Feldgarden M."/>
            <person name="Gevers D."/>
            <person name="Zitomersky N.L."/>
            <person name="Coyne M.J."/>
            <person name="Comstock L.E."/>
            <person name="Young S.K."/>
            <person name="Zeng Q."/>
            <person name="Gargeya S."/>
            <person name="Fitzgerald M."/>
            <person name="Haas B."/>
            <person name="Abouelleil A."/>
            <person name="Alvarado L."/>
            <person name="Arachchi H.M."/>
            <person name="Berlin A."/>
            <person name="Chapman S.B."/>
            <person name="Gearin G."/>
            <person name="Goldberg J."/>
            <person name="Griggs A."/>
            <person name="Gujja S."/>
            <person name="Hansen M."/>
            <person name="Heiman D."/>
            <person name="Howarth C."/>
            <person name="Larimer J."/>
            <person name="Lui A."/>
            <person name="MacDonald P.J.P."/>
            <person name="McCowen C."/>
            <person name="Montmayeur A."/>
            <person name="Murphy C."/>
            <person name="Neiman D."/>
            <person name="Pearson M."/>
            <person name="Priest M."/>
            <person name="Roberts A."/>
            <person name="Saif S."/>
            <person name="Shea T."/>
            <person name="Sisk P."/>
            <person name="Stolte C."/>
            <person name="Sykes S."/>
            <person name="Wortman J."/>
            <person name="Nusbaum C."/>
            <person name="Birren B."/>
        </authorList>
    </citation>
    <scope>NUCLEOTIDE SEQUENCE [LARGE SCALE GENOMIC DNA]</scope>
    <source>
        <strain evidence="8 9">CL02T12C05</strain>
    </source>
</reference>
<feature type="domain" description="Aminotransferase class I/classII large" evidence="7">
    <location>
        <begin position="41"/>
        <end position="383"/>
    </location>
</feature>
<comment type="similarity">
    <text evidence="2 6">Belongs to the class-I pyridoxal-phosphate-dependent aminotransferase family.</text>
</comment>
<keyword evidence="9" id="KW-1185">Reference proteome</keyword>
<dbReference type="InterPro" id="IPR050596">
    <property type="entry name" value="AspAT/PAT-like"/>
</dbReference>
<evidence type="ECO:0000313" key="8">
    <source>
        <dbReference type="EMBL" id="EIY53587.1"/>
    </source>
</evidence>
<dbReference type="PANTHER" id="PTHR46383">
    <property type="entry name" value="ASPARTATE AMINOTRANSFERASE"/>
    <property type="match status" value="1"/>
</dbReference>
<accession>I8XU42</accession>
<dbReference type="eggNOG" id="COG0436">
    <property type="taxonomic scope" value="Bacteria"/>
</dbReference>
<gene>
    <name evidence="8" type="ORF">HMPREF1068_00757</name>
</gene>
<comment type="caution">
    <text evidence="8">The sequence shown here is derived from an EMBL/GenBank/DDBJ whole genome shotgun (WGS) entry which is preliminary data.</text>
</comment>
<dbReference type="Gene3D" id="3.40.640.10">
    <property type="entry name" value="Type I PLP-dependent aspartate aminotransferase-like (Major domain)"/>
    <property type="match status" value="1"/>
</dbReference>
<dbReference type="InterPro" id="IPR004838">
    <property type="entry name" value="NHTrfase_class1_PyrdxlP-BS"/>
</dbReference>
<dbReference type="PROSITE" id="PS00105">
    <property type="entry name" value="AA_TRANSFER_CLASS_1"/>
    <property type="match status" value="1"/>
</dbReference>
<dbReference type="GO" id="GO:0030170">
    <property type="term" value="F:pyridoxal phosphate binding"/>
    <property type="evidence" value="ECO:0007669"/>
    <property type="project" value="InterPro"/>
</dbReference>
<dbReference type="PANTHER" id="PTHR46383:SF2">
    <property type="entry name" value="AMINOTRANSFERASE"/>
    <property type="match status" value="1"/>
</dbReference>
<dbReference type="InterPro" id="IPR004839">
    <property type="entry name" value="Aminotransferase_I/II_large"/>
</dbReference>
<dbReference type="EMBL" id="AGXS01000011">
    <property type="protein sequence ID" value="EIY53587.1"/>
    <property type="molecule type" value="Genomic_DNA"/>
</dbReference>
<keyword evidence="5" id="KW-0663">Pyridoxal phosphate</keyword>
<keyword evidence="3 6" id="KW-0032">Aminotransferase</keyword>
<name>I8XU42_9BACE</name>
<dbReference type="PATRIC" id="fig|997884.3.peg.764"/>
<dbReference type="EC" id="2.6.1.-" evidence="6"/>
<dbReference type="InterPro" id="IPR015424">
    <property type="entry name" value="PyrdxlP-dep_Trfase"/>
</dbReference>
<dbReference type="Proteomes" id="UP000003089">
    <property type="component" value="Unassembled WGS sequence"/>
</dbReference>
<evidence type="ECO:0000256" key="1">
    <source>
        <dbReference type="ARBA" id="ARBA00001933"/>
    </source>
</evidence>
<evidence type="ECO:0000256" key="4">
    <source>
        <dbReference type="ARBA" id="ARBA00022679"/>
    </source>
</evidence>
<evidence type="ECO:0000313" key="9">
    <source>
        <dbReference type="Proteomes" id="UP000003089"/>
    </source>
</evidence>
<evidence type="ECO:0000256" key="3">
    <source>
        <dbReference type="ARBA" id="ARBA00022576"/>
    </source>
</evidence>
<comment type="cofactor">
    <cofactor evidence="1 6">
        <name>pyridoxal 5'-phosphate</name>
        <dbReference type="ChEBI" id="CHEBI:597326"/>
    </cofactor>
</comment>
<proteinExistence type="inferred from homology"/>
<dbReference type="InterPro" id="IPR015421">
    <property type="entry name" value="PyrdxlP-dep_Trfase_major"/>
</dbReference>
<dbReference type="Pfam" id="PF00155">
    <property type="entry name" value="Aminotran_1_2"/>
    <property type="match status" value="1"/>
</dbReference>
<evidence type="ECO:0000259" key="7">
    <source>
        <dbReference type="Pfam" id="PF00155"/>
    </source>
</evidence>
<dbReference type="HOGENOM" id="CLU_017584_4_3_10"/>
<evidence type="ECO:0000256" key="5">
    <source>
        <dbReference type="ARBA" id="ARBA00022898"/>
    </source>
</evidence>
<evidence type="ECO:0000256" key="6">
    <source>
        <dbReference type="RuleBase" id="RU000481"/>
    </source>
</evidence>
<evidence type="ECO:0000256" key="2">
    <source>
        <dbReference type="ARBA" id="ARBA00007441"/>
    </source>
</evidence>
<dbReference type="GO" id="GO:0006520">
    <property type="term" value="P:amino acid metabolic process"/>
    <property type="evidence" value="ECO:0007669"/>
    <property type="project" value="InterPro"/>
</dbReference>
<keyword evidence="4 6" id="KW-0808">Transferase</keyword>
<dbReference type="SUPFAM" id="SSF53383">
    <property type="entry name" value="PLP-dependent transferases"/>
    <property type="match status" value="1"/>
</dbReference>
<sequence length="392" mass="44175">MYPEKIDKPMKQTNPQVEQMTSFIVMDVLERANELQKQGIDIIHLEVGEPDFDVPACVAEAAKKAYDSHLTHYTHSLGDPELRREIADFHYREYGVKVDPNCIVVTSGSSPAILLVLLLLCRPDSEVILSNPGYACYRNFVLAAQAKPVLVPLREENGLQYNIEDIKKFITTRTAAIFINSPMNPTGLLLEDKFLKEIASLGVPVISDEIYHGLVYEGRARSILEFTDQAFVLNGFSKRFAMTGLRLGYVIAPKSCMRALQKLQQNLFICAPSIAQQAGIAALRHAAPDVEQMRATYDERRRYMIQRLREMGFGIRVEPKGAFYIFADARKFTKDSYKFAFEVLEQAHVGITPGVDFGTGGEGYVRFSYANSLENIREALDRLNRFLLSRGS</sequence>
<dbReference type="CDD" id="cd00609">
    <property type="entry name" value="AAT_like"/>
    <property type="match status" value="1"/>
</dbReference>
<dbReference type="GO" id="GO:0008483">
    <property type="term" value="F:transaminase activity"/>
    <property type="evidence" value="ECO:0007669"/>
    <property type="project" value="UniProtKB-KW"/>
</dbReference>
<dbReference type="AlphaFoldDB" id="I8XU42"/>
<dbReference type="STRING" id="997884.HMPREF1068_00757"/>
<organism evidence="8 9">
    <name type="scientific">Bacteroides nordii CL02T12C05</name>
    <dbReference type="NCBI Taxonomy" id="997884"/>
    <lineage>
        <taxon>Bacteria</taxon>
        <taxon>Pseudomonadati</taxon>
        <taxon>Bacteroidota</taxon>
        <taxon>Bacteroidia</taxon>
        <taxon>Bacteroidales</taxon>
        <taxon>Bacteroidaceae</taxon>
        <taxon>Bacteroides</taxon>
    </lineage>
</organism>
<protein>
    <recommendedName>
        <fullName evidence="6">Aminotransferase</fullName>
        <ecNumber evidence="6">2.6.1.-</ecNumber>
    </recommendedName>
</protein>